<organism evidence="2 3">
    <name type="scientific">Thermomonospora cellulosilytica</name>
    <dbReference type="NCBI Taxonomy" id="1411118"/>
    <lineage>
        <taxon>Bacteria</taxon>
        <taxon>Bacillati</taxon>
        <taxon>Actinomycetota</taxon>
        <taxon>Actinomycetes</taxon>
        <taxon>Streptosporangiales</taxon>
        <taxon>Thermomonosporaceae</taxon>
        <taxon>Thermomonospora</taxon>
    </lineage>
</organism>
<evidence type="ECO:0000313" key="3">
    <source>
        <dbReference type="Proteomes" id="UP000539313"/>
    </source>
</evidence>
<proteinExistence type="predicted"/>
<dbReference type="AlphaFoldDB" id="A0A7W3MV23"/>
<dbReference type="EMBL" id="JACJII010000001">
    <property type="protein sequence ID" value="MBA9002420.1"/>
    <property type="molecule type" value="Genomic_DNA"/>
</dbReference>
<dbReference type="PANTHER" id="PTHR46211">
    <property type="entry name" value="GLYCEROPHOSPHORYL DIESTER PHOSPHODIESTERASE"/>
    <property type="match status" value="1"/>
</dbReference>
<dbReference type="Pfam" id="PF03009">
    <property type="entry name" value="GDPD"/>
    <property type="match status" value="1"/>
</dbReference>
<comment type="caution">
    <text evidence="2">The sequence shown here is derived from an EMBL/GenBank/DDBJ whole genome shotgun (WGS) entry which is preliminary data.</text>
</comment>
<dbReference type="InterPro" id="IPR030395">
    <property type="entry name" value="GP_PDE_dom"/>
</dbReference>
<dbReference type="EC" id="3.1.4.46" evidence="2"/>
<dbReference type="GO" id="GO:0006629">
    <property type="term" value="P:lipid metabolic process"/>
    <property type="evidence" value="ECO:0007669"/>
    <property type="project" value="InterPro"/>
</dbReference>
<keyword evidence="3" id="KW-1185">Reference proteome</keyword>
<keyword evidence="2" id="KW-0378">Hydrolase</keyword>
<gene>
    <name evidence="2" type="ORF">HNR21_001302</name>
</gene>
<evidence type="ECO:0000313" key="2">
    <source>
        <dbReference type="EMBL" id="MBA9002420.1"/>
    </source>
</evidence>
<dbReference type="RefSeq" id="WP_312880876.1">
    <property type="nucleotide sequence ID" value="NZ_JACJII010000001.1"/>
</dbReference>
<dbReference type="PROSITE" id="PS51704">
    <property type="entry name" value="GP_PDE"/>
    <property type="match status" value="1"/>
</dbReference>
<feature type="domain" description="GP-PDE" evidence="1">
    <location>
        <begin position="8"/>
        <end position="290"/>
    </location>
</feature>
<protein>
    <submittedName>
        <fullName evidence="2">Glycerophosphoryl diester phosphodiesterase</fullName>
        <ecNumber evidence="2">3.1.4.46</ecNumber>
    </submittedName>
</protein>
<name>A0A7W3MV23_9ACTN</name>
<dbReference type="Proteomes" id="UP000539313">
    <property type="component" value="Unassembled WGS sequence"/>
</dbReference>
<evidence type="ECO:0000259" key="1">
    <source>
        <dbReference type="PROSITE" id="PS51704"/>
    </source>
</evidence>
<sequence length="307" mass="32812">MTLLNGRVEVHGHRGARGLRPENTLPGFAHALRLGVDAVELDVGLTADGVVVVNHDQSLSAVTATDTAPAVPGDPLFPYVGRDIRDLTLAQVKTVDAGMRRLGPGQDSDPFVLTQLPMPGTRVPTLAEVCGLLHGLPAVRPAVELKTDPGWPDDEIRRFVAAVAEVLDDFALLSRSRLLAFDWRVLVEAHRQAPQATRVALVERKTLVPGTEWLAGLSPEDPAAAAVAVGAGILSPEHHLVTSQLVHDAHGLGLPVAVWTVNDPADMARFVEYGVDAIVTDYPDRLRRVLTAYGLPLPESCAPAYLP</sequence>
<dbReference type="SUPFAM" id="SSF51695">
    <property type="entry name" value="PLC-like phosphodiesterases"/>
    <property type="match status" value="1"/>
</dbReference>
<dbReference type="GO" id="GO:0008889">
    <property type="term" value="F:glycerophosphodiester phosphodiesterase activity"/>
    <property type="evidence" value="ECO:0007669"/>
    <property type="project" value="UniProtKB-EC"/>
</dbReference>
<dbReference type="PANTHER" id="PTHR46211:SF14">
    <property type="entry name" value="GLYCEROPHOSPHODIESTER PHOSPHODIESTERASE"/>
    <property type="match status" value="1"/>
</dbReference>
<reference evidence="2 3" key="1">
    <citation type="submission" date="2020-08" db="EMBL/GenBank/DDBJ databases">
        <title>Sequencing the genomes of 1000 actinobacteria strains.</title>
        <authorList>
            <person name="Klenk H.-P."/>
        </authorList>
    </citation>
    <scope>NUCLEOTIDE SEQUENCE [LARGE SCALE GENOMIC DNA]</scope>
    <source>
        <strain evidence="2 3">DSM 45823</strain>
    </source>
</reference>
<accession>A0A7W3MV23</accession>
<dbReference type="InterPro" id="IPR017946">
    <property type="entry name" value="PLC-like_Pdiesterase_TIM-brl"/>
</dbReference>
<dbReference type="Gene3D" id="3.20.20.190">
    <property type="entry name" value="Phosphatidylinositol (PI) phosphodiesterase"/>
    <property type="match status" value="1"/>
</dbReference>